<dbReference type="InterPro" id="IPR003737">
    <property type="entry name" value="GlcNAc_PI_deacetylase-related"/>
</dbReference>
<dbReference type="EMBL" id="CAEZYY010000027">
    <property type="protein sequence ID" value="CAB4762473.1"/>
    <property type="molecule type" value="Genomic_DNA"/>
</dbReference>
<dbReference type="AlphaFoldDB" id="A0A6J7UK39"/>
<name>A0A6J7UK39_9ZZZZ</name>
<evidence type="ECO:0000313" key="4">
    <source>
        <dbReference type="EMBL" id="CAB5066904.1"/>
    </source>
</evidence>
<evidence type="ECO:0000313" key="3">
    <source>
        <dbReference type="EMBL" id="CAB4886688.1"/>
    </source>
</evidence>
<dbReference type="EMBL" id="CAFBLR010000300">
    <property type="protein sequence ID" value="CAB4886688.1"/>
    <property type="molecule type" value="Genomic_DNA"/>
</dbReference>
<accession>A0A6J7UK39</accession>
<protein>
    <submittedName>
        <fullName evidence="4">Unannotated protein</fullName>
    </submittedName>
</protein>
<dbReference type="EMBL" id="CAFBQP010000087">
    <property type="protein sequence ID" value="CAB5066904.1"/>
    <property type="molecule type" value="Genomic_DNA"/>
</dbReference>
<gene>
    <name evidence="1" type="ORF">UFOPK2602_01661</name>
    <name evidence="2" type="ORF">UFOPK2806_01768</name>
    <name evidence="3" type="ORF">UFOPK3417_02080</name>
    <name evidence="4" type="ORF">UFOPK4306_01939</name>
</gene>
<dbReference type="Pfam" id="PF02585">
    <property type="entry name" value="PIG-L"/>
    <property type="match status" value="1"/>
</dbReference>
<evidence type="ECO:0000313" key="2">
    <source>
        <dbReference type="EMBL" id="CAB4762473.1"/>
    </source>
</evidence>
<sequence length="258" mass="28082">MSGVTDRPSDPHGENLHEYAASGVRIERVLAIMAHPDDVDFGAAGTVAHWTDRGIEVTYCLVTDGDAGGFDPEIPRSAIAGIRRAEQTAAAAQVGVSNLVFLGHPDGRLLPTLDLRRDLSRVIRQVRPQRVVTQCPERNFSRIYASHPDHLAAGEAAICAVYPDARNPFTFTELLEQEGLAAWSVQDVWMTGGPNPQHPVDITDQVERKIAALLCHASQHPDPAQMQTRVRAWGAMNAEQFGLGPGRAAEAFQVIDTR</sequence>
<dbReference type="InterPro" id="IPR024078">
    <property type="entry name" value="LmbE-like_dom_sf"/>
</dbReference>
<reference evidence="4" key="1">
    <citation type="submission" date="2020-05" db="EMBL/GenBank/DDBJ databases">
        <authorList>
            <person name="Chiriac C."/>
            <person name="Salcher M."/>
            <person name="Ghai R."/>
            <person name="Kavagutti S V."/>
        </authorList>
    </citation>
    <scope>NUCLEOTIDE SEQUENCE</scope>
</reference>
<dbReference type="Gene3D" id="3.40.50.10320">
    <property type="entry name" value="LmbE-like"/>
    <property type="match status" value="1"/>
</dbReference>
<dbReference type="SUPFAM" id="SSF102588">
    <property type="entry name" value="LmbE-like"/>
    <property type="match status" value="1"/>
</dbReference>
<dbReference type="EMBL" id="CAEZXX010000128">
    <property type="protein sequence ID" value="CAB4719912.1"/>
    <property type="molecule type" value="Genomic_DNA"/>
</dbReference>
<evidence type="ECO:0000313" key="1">
    <source>
        <dbReference type="EMBL" id="CAB4719912.1"/>
    </source>
</evidence>
<dbReference type="GO" id="GO:0016811">
    <property type="term" value="F:hydrolase activity, acting on carbon-nitrogen (but not peptide) bonds, in linear amides"/>
    <property type="evidence" value="ECO:0007669"/>
    <property type="project" value="TreeGrafter"/>
</dbReference>
<dbReference type="PANTHER" id="PTHR12993">
    <property type="entry name" value="N-ACETYLGLUCOSAMINYL-PHOSPHATIDYLINOSITOL DE-N-ACETYLASE-RELATED"/>
    <property type="match status" value="1"/>
</dbReference>
<proteinExistence type="predicted"/>
<organism evidence="4">
    <name type="scientific">freshwater metagenome</name>
    <dbReference type="NCBI Taxonomy" id="449393"/>
    <lineage>
        <taxon>unclassified sequences</taxon>
        <taxon>metagenomes</taxon>
        <taxon>ecological metagenomes</taxon>
    </lineage>
</organism>
<dbReference type="PANTHER" id="PTHR12993:SF28">
    <property type="entry name" value="LMBE FAMILY PROTEIN"/>
    <property type="match status" value="1"/>
</dbReference>